<sequence>FACPFWKNDPAHFKGCSCFRLKRIRDVEQHLKRKHSDHSHCERCGHVSRTTQSSADHCRSSGCSSRPFRRRWISESRKRMLVRRSRGSPEKQWYAIWDIIFPRETPPSSPYVEEVSSEELSSFRGFFVNHGPDVVQQNGLLESPGLDVVTQTRRFLERVVSLAYDAWSAIRAMGA</sequence>
<reference evidence="1" key="2">
    <citation type="submission" date="2023-05" db="EMBL/GenBank/DDBJ databases">
        <authorList>
            <consortium name="Lawrence Berkeley National Laboratory"/>
            <person name="Steindorff A."/>
            <person name="Hensen N."/>
            <person name="Bonometti L."/>
            <person name="Westerberg I."/>
            <person name="Brannstrom I.O."/>
            <person name="Guillou S."/>
            <person name="Cros-Aarteil S."/>
            <person name="Calhoun S."/>
            <person name="Haridas S."/>
            <person name="Kuo A."/>
            <person name="Mondo S."/>
            <person name="Pangilinan J."/>
            <person name="Riley R."/>
            <person name="Labutti K."/>
            <person name="Andreopoulos B."/>
            <person name="Lipzen A."/>
            <person name="Chen C."/>
            <person name="Yanf M."/>
            <person name="Daum C."/>
            <person name="Ng V."/>
            <person name="Clum A."/>
            <person name="Ohm R."/>
            <person name="Martin F."/>
            <person name="Silar P."/>
            <person name="Natvig D."/>
            <person name="Lalanne C."/>
            <person name="Gautier V."/>
            <person name="Ament-Velasquez S.L."/>
            <person name="Kruys A."/>
            <person name="Hutchinson M.I."/>
            <person name="Powell A.J."/>
            <person name="Barry K."/>
            <person name="Miller A.N."/>
            <person name="Grigoriev I.V."/>
            <person name="Debuchy R."/>
            <person name="Gladieux P."/>
            <person name="Thoren M.H."/>
            <person name="Johannesson H."/>
        </authorList>
    </citation>
    <scope>NUCLEOTIDE SEQUENCE</scope>
    <source>
        <strain evidence="1">PSN243</strain>
    </source>
</reference>
<dbReference type="EMBL" id="MU866048">
    <property type="protein sequence ID" value="KAK4441907.1"/>
    <property type="molecule type" value="Genomic_DNA"/>
</dbReference>
<name>A0AAV9G374_9PEZI</name>
<organism evidence="1 2">
    <name type="scientific">Podospora aff. communis PSN243</name>
    <dbReference type="NCBI Taxonomy" id="3040156"/>
    <lineage>
        <taxon>Eukaryota</taxon>
        <taxon>Fungi</taxon>
        <taxon>Dikarya</taxon>
        <taxon>Ascomycota</taxon>
        <taxon>Pezizomycotina</taxon>
        <taxon>Sordariomycetes</taxon>
        <taxon>Sordariomycetidae</taxon>
        <taxon>Sordariales</taxon>
        <taxon>Podosporaceae</taxon>
        <taxon>Podospora</taxon>
    </lineage>
</organism>
<feature type="non-terminal residue" evidence="1">
    <location>
        <position position="1"/>
    </location>
</feature>
<gene>
    <name evidence="1" type="ORF">QBC34DRAFT_457447</name>
</gene>
<protein>
    <recommendedName>
        <fullName evidence="3">C2H2-type domain-containing protein</fullName>
    </recommendedName>
</protein>
<reference evidence="1" key="1">
    <citation type="journal article" date="2023" name="Mol. Phylogenet. Evol.">
        <title>Genome-scale phylogeny and comparative genomics of the fungal order Sordariales.</title>
        <authorList>
            <person name="Hensen N."/>
            <person name="Bonometti L."/>
            <person name="Westerberg I."/>
            <person name="Brannstrom I.O."/>
            <person name="Guillou S."/>
            <person name="Cros-Aarteil S."/>
            <person name="Calhoun S."/>
            <person name="Haridas S."/>
            <person name="Kuo A."/>
            <person name="Mondo S."/>
            <person name="Pangilinan J."/>
            <person name="Riley R."/>
            <person name="LaButti K."/>
            <person name="Andreopoulos B."/>
            <person name="Lipzen A."/>
            <person name="Chen C."/>
            <person name="Yan M."/>
            <person name="Daum C."/>
            <person name="Ng V."/>
            <person name="Clum A."/>
            <person name="Steindorff A."/>
            <person name="Ohm R.A."/>
            <person name="Martin F."/>
            <person name="Silar P."/>
            <person name="Natvig D.O."/>
            <person name="Lalanne C."/>
            <person name="Gautier V."/>
            <person name="Ament-Velasquez S.L."/>
            <person name="Kruys A."/>
            <person name="Hutchinson M.I."/>
            <person name="Powell A.J."/>
            <person name="Barry K."/>
            <person name="Miller A.N."/>
            <person name="Grigoriev I.V."/>
            <person name="Debuchy R."/>
            <person name="Gladieux P."/>
            <person name="Hiltunen Thoren M."/>
            <person name="Johannesson H."/>
        </authorList>
    </citation>
    <scope>NUCLEOTIDE SEQUENCE</scope>
    <source>
        <strain evidence="1">PSN243</strain>
    </source>
</reference>
<keyword evidence="2" id="KW-1185">Reference proteome</keyword>
<feature type="non-terminal residue" evidence="1">
    <location>
        <position position="175"/>
    </location>
</feature>
<accession>A0AAV9G374</accession>
<evidence type="ECO:0000313" key="2">
    <source>
        <dbReference type="Proteomes" id="UP001321760"/>
    </source>
</evidence>
<evidence type="ECO:0000313" key="1">
    <source>
        <dbReference type="EMBL" id="KAK4441907.1"/>
    </source>
</evidence>
<evidence type="ECO:0008006" key="3">
    <source>
        <dbReference type="Google" id="ProtNLM"/>
    </source>
</evidence>
<dbReference type="PANTHER" id="PTHR38166">
    <property type="entry name" value="C2H2-TYPE DOMAIN-CONTAINING PROTEIN-RELATED"/>
    <property type="match status" value="1"/>
</dbReference>
<dbReference type="PANTHER" id="PTHR38166:SF1">
    <property type="entry name" value="C2H2-TYPE DOMAIN-CONTAINING PROTEIN"/>
    <property type="match status" value="1"/>
</dbReference>
<proteinExistence type="predicted"/>
<dbReference type="Proteomes" id="UP001321760">
    <property type="component" value="Unassembled WGS sequence"/>
</dbReference>
<comment type="caution">
    <text evidence="1">The sequence shown here is derived from an EMBL/GenBank/DDBJ whole genome shotgun (WGS) entry which is preliminary data.</text>
</comment>
<dbReference type="AlphaFoldDB" id="A0AAV9G374"/>